<dbReference type="AlphaFoldDB" id="Q98QL6"/>
<keyword evidence="15" id="KW-1185">Reference proteome</keyword>
<feature type="transmembrane region" description="Helical" evidence="13">
    <location>
        <begin position="372"/>
        <end position="392"/>
    </location>
</feature>
<dbReference type="Pfam" id="PF02653">
    <property type="entry name" value="BPD_transp_2"/>
    <property type="match status" value="1"/>
</dbReference>
<feature type="region of interest" description="Disordered" evidence="12">
    <location>
        <begin position="34"/>
        <end position="54"/>
    </location>
</feature>
<evidence type="ECO:0000256" key="8">
    <source>
        <dbReference type="ARBA" id="ARBA00023136"/>
    </source>
</evidence>
<dbReference type="PANTHER" id="PTHR32196">
    <property type="entry name" value="ABC TRANSPORTER PERMEASE PROTEIN YPHD-RELATED-RELATED"/>
    <property type="match status" value="1"/>
</dbReference>
<feature type="transmembrane region" description="Helical" evidence="13">
    <location>
        <begin position="534"/>
        <end position="555"/>
    </location>
</feature>
<dbReference type="HOGENOM" id="CLU_028880_2_2_14"/>
<feature type="compositionally biased region" description="Polar residues" evidence="12">
    <location>
        <begin position="13"/>
        <end position="22"/>
    </location>
</feature>
<evidence type="ECO:0000256" key="10">
    <source>
        <dbReference type="ARBA" id="ARBA00035686"/>
    </source>
</evidence>
<evidence type="ECO:0000256" key="3">
    <source>
        <dbReference type="ARBA" id="ARBA00022475"/>
    </source>
</evidence>
<gene>
    <name evidence="14" type="ordered locus">MYPU_3450</name>
</gene>
<feature type="transmembrane region" description="Helical" evidence="13">
    <location>
        <begin position="340"/>
        <end position="360"/>
    </location>
</feature>
<feature type="transmembrane region" description="Helical" evidence="13">
    <location>
        <begin position="575"/>
        <end position="601"/>
    </location>
</feature>
<sequence length="638" mass="71267">MPLEQNKMKGVKQMSNNYSQSEIQKINELRKINLEKRKVRDQKEKAKLDSKNKKNEAKFQKLKTNFDSFAKSKNQRLNKVVKSIETKFDQKISTLKQSLSTTKTNEQELKDSKALYNKKKKYYESRIAKNEAKYENLIKKLQYKIDTYALDKQEGQQKIDQLYLDLGQINKRWSLKIASLNIEDTKIKLEKQIKKLEEKKQLQIKTIEKRREVSPGSSFVSNLRNRIADEKSRYIGNYSIDYIFKKISANIRKYSMFYILALILLIFGSLTKFQNITPSNIEVIFRNNTYVLIIGMGMLLVIVGGNIDLSVGQLLSLLGAISVIIYNGVSRTFSNNSSLGGLYLIITLIGTAFIGALIGISQGFLIGYFKIPSFIVTLGGMLIFKGLALFAVPLNNITPEGGSQSAYVRAIIRTIFDVQVGGFYIISFLIFIVSLALIVLFLVYGRNKKIKFGLLVDSGFVFWLKIVVISVFMILLGYAFGKIGVKWYLLYIMILLVIFVFLTQNTVFGRKVYAIGGNKKSAELSGIDVRKTTTLIFMINGIMVAIASIIFTGIVTSATATAGEGFELDVISSVFVGGASMAGGIGTTIGTLIGGFILGFINNGILLLALNVGTQRVVKGVVLVLAVAYDIYANRKIS</sequence>
<dbReference type="GO" id="GO:0022857">
    <property type="term" value="F:transmembrane transporter activity"/>
    <property type="evidence" value="ECO:0007669"/>
    <property type="project" value="InterPro"/>
</dbReference>
<feature type="region of interest" description="Disordered" evidence="12">
    <location>
        <begin position="1"/>
        <end position="22"/>
    </location>
</feature>
<feature type="transmembrane region" description="Helical" evidence="13">
    <location>
        <begin position="487"/>
        <end position="513"/>
    </location>
</feature>
<feature type="transmembrane region" description="Helical" evidence="13">
    <location>
        <begin position="314"/>
        <end position="334"/>
    </location>
</feature>
<feature type="transmembrane region" description="Helical" evidence="13">
    <location>
        <begin position="290"/>
        <end position="307"/>
    </location>
</feature>
<evidence type="ECO:0000256" key="11">
    <source>
        <dbReference type="SAM" id="Coils"/>
    </source>
</evidence>
<dbReference type="PANTHER" id="PTHR32196:SF32">
    <property type="entry name" value="XYLOSE TRANSPORT SYSTEM PERMEASE PROTEIN XYLH"/>
    <property type="match status" value="1"/>
</dbReference>
<proteinExistence type="predicted"/>
<name>Q98QL6_MYCPU</name>
<keyword evidence="11" id="KW-0175">Coiled coil</keyword>
<evidence type="ECO:0000256" key="9">
    <source>
        <dbReference type="ARBA" id="ARBA00035611"/>
    </source>
</evidence>
<evidence type="ECO:0000256" key="7">
    <source>
        <dbReference type="ARBA" id="ARBA00022989"/>
    </source>
</evidence>
<dbReference type="STRING" id="272635.gene:17576936"/>
<comment type="function">
    <text evidence="9">Part of the binding-protein-dependent transport system for D-xylose. Probably responsible for the translocation of the substrate across the membrane.</text>
</comment>
<feature type="transmembrane region" description="Helical" evidence="13">
    <location>
        <begin position="423"/>
        <end position="443"/>
    </location>
</feature>
<evidence type="ECO:0000256" key="5">
    <source>
        <dbReference type="ARBA" id="ARBA00022597"/>
    </source>
</evidence>
<keyword evidence="6 13" id="KW-0812">Transmembrane</keyword>
<evidence type="ECO:0000256" key="1">
    <source>
        <dbReference type="ARBA" id="ARBA00004651"/>
    </source>
</evidence>
<keyword evidence="8 13" id="KW-0472">Membrane</keyword>
<keyword evidence="3" id="KW-1003">Cell membrane</keyword>
<keyword evidence="4" id="KW-0997">Cell inner membrane</keyword>
<keyword evidence="2" id="KW-0813">Transport</keyword>
<dbReference type="CDD" id="cd06579">
    <property type="entry name" value="TM_PBP1_transp_AraH_like"/>
    <property type="match status" value="1"/>
</dbReference>
<evidence type="ECO:0000256" key="12">
    <source>
        <dbReference type="SAM" id="MobiDB-lite"/>
    </source>
</evidence>
<feature type="transmembrane region" description="Helical" evidence="13">
    <location>
        <begin position="455"/>
        <end position="481"/>
    </location>
</feature>
<feature type="coiled-coil region" evidence="11">
    <location>
        <begin position="179"/>
        <end position="206"/>
    </location>
</feature>
<keyword evidence="5" id="KW-0762">Sugar transport</keyword>
<evidence type="ECO:0000256" key="4">
    <source>
        <dbReference type="ARBA" id="ARBA00022519"/>
    </source>
</evidence>
<dbReference type="GO" id="GO:0005886">
    <property type="term" value="C:plasma membrane"/>
    <property type="evidence" value="ECO:0007669"/>
    <property type="project" value="UniProtKB-SubCell"/>
</dbReference>
<dbReference type="eggNOG" id="COG4214">
    <property type="taxonomic scope" value="Bacteria"/>
</dbReference>
<evidence type="ECO:0000313" key="14">
    <source>
        <dbReference type="EMBL" id="CAC13518.1"/>
    </source>
</evidence>
<comment type="subcellular location">
    <subcellularLocation>
        <location evidence="1">Cell membrane</location>
        <topology evidence="1">Multi-pass membrane protein</topology>
    </subcellularLocation>
</comment>
<evidence type="ECO:0000256" key="13">
    <source>
        <dbReference type="SAM" id="Phobius"/>
    </source>
</evidence>
<evidence type="ECO:0000313" key="15">
    <source>
        <dbReference type="Proteomes" id="UP000000528"/>
    </source>
</evidence>
<dbReference type="KEGG" id="mpu:MYPU_3450"/>
<dbReference type="Proteomes" id="UP000000528">
    <property type="component" value="Chromosome"/>
</dbReference>
<organism evidence="15">
    <name type="scientific">Mycoplasmopsis pulmonis (strain UAB CTIP)</name>
    <name type="common">Mycoplasma pulmonis</name>
    <dbReference type="NCBI Taxonomy" id="272635"/>
    <lineage>
        <taxon>Bacteria</taxon>
        <taxon>Bacillati</taxon>
        <taxon>Mycoplasmatota</taxon>
        <taxon>Mycoplasmoidales</taxon>
        <taxon>Metamycoplasmataceae</taxon>
        <taxon>Mycoplasmopsis</taxon>
    </lineage>
</organism>
<evidence type="ECO:0000256" key="2">
    <source>
        <dbReference type="ARBA" id="ARBA00022448"/>
    </source>
</evidence>
<accession>Q98QL6</accession>
<dbReference type="PIR" id="A99555">
    <property type="entry name" value="A99555"/>
</dbReference>
<reference evidence="14 15" key="1">
    <citation type="journal article" date="2001" name="Nucleic Acids Res.">
        <title>The complete genome sequence of the murine respiratory pathogen Mycoplasma pulmonis.</title>
        <authorList>
            <person name="Chambaud I."/>
            <person name="Heilig R."/>
            <person name="Ferris S."/>
            <person name="Barbe V."/>
            <person name="Samson D."/>
            <person name="Galisson F."/>
            <person name="Moszer I."/>
            <person name="Dybvig K."/>
            <person name="Wroblewski H."/>
            <person name="Viari A."/>
            <person name="Rocha E.P.C."/>
            <person name="Blanchard A."/>
        </authorList>
    </citation>
    <scope>NUCLEOTIDE SEQUENCE [LARGE SCALE GENOMIC DNA]</scope>
    <source>
        <strain evidence="14 15">UAB CTIP</strain>
    </source>
</reference>
<dbReference type="InterPro" id="IPR001851">
    <property type="entry name" value="ABC_transp_permease"/>
</dbReference>
<evidence type="ECO:0000256" key="6">
    <source>
        <dbReference type="ARBA" id="ARBA00022692"/>
    </source>
</evidence>
<feature type="transmembrane region" description="Helical" evidence="13">
    <location>
        <begin position="254"/>
        <end position="270"/>
    </location>
</feature>
<protein>
    <recommendedName>
        <fullName evidence="10">Xylose transport system permease protein XylH</fullName>
    </recommendedName>
</protein>
<dbReference type="EMBL" id="AL445564">
    <property type="protein sequence ID" value="CAC13518.1"/>
    <property type="molecule type" value="Genomic_DNA"/>
</dbReference>
<keyword evidence="7 13" id="KW-1133">Transmembrane helix</keyword>